<dbReference type="InterPro" id="IPR041515">
    <property type="entry name" value="PPAF-2-like_Clip"/>
</dbReference>
<dbReference type="Proteomes" id="UP001516400">
    <property type="component" value="Unassembled WGS sequence"/>
</dbReference>
<keyword evidence="10" id="KW-1185">Reference proteome</keyword>
<feature type="chain" id="PRO_5044835821" description="Peptidase S1 domain-containing protein" evidence="7">
    <location>
        <begin position="19"/>
        <end position="339"/>
    </location>
</feature>
<evidence type="ECO:0000256" key="1">
    <source>
        <dbReference type="ARBA" id="ARBA00004613"/>
    </source>
</evidence>
<dbReference type="InterPro" id="IPR001254">
    <property type="entry name" value="Trypsin_dom"/>
</dbReference>
<evidence type="ECO:0000256" key="3">
    <source>
        <dbReference type="ARBA" id="ARBA00022729"/>
    </source>
</evidence>
<dbReference type="InterPro" id="IPR043504">
    <property type="entry name" value="Peptidase_S1_PA_chymotrypsin"/>
</dbReference>
<evidence type="ECO:0000256" key="4">
    <source>
        <dbReference type="ARBA" id="ARBA00023157"/>
    </source>
</evidence>
<keyword evidence="2" id="KW-0964">Secreted</keyword>
<dbReference type="Gene3D" id="2.40.10.10">
    <property type="entry name" value="Trypsin-like serine proteases"/>
    <property type="match status" value="1"/>
</dbReference>
<comment type="caution">
    <text evidence="9">The sequence shown here is derived from an EMBL/GenBank/DDBJ whole genome shotgun (WGS) entry which is preliminary data.</text>
</comment>
<gene>
    <name evidence="9" type="ORF">HHI36_021101</name>
</gene>
<keyword evidence="5" id="KW-0325">Glycoprotein</keyword>
<reference evidence="9 10" key="1">
    <citation type="journal article" date="2021" name="BMC Biol.">
        <title>Horizontally acquired antibacterial genes associated with adaptive radiation of ladybird beetles.</title>
        <authorList>
            <person name="Li H.S."/>
            <person name="Tang X.F."/>
            <person name="Huang Y.H."/>
            <person name="Xu Z.Y."/>
            <person name="Chen M.L."/>
            <person name="Du X.Y."/>
            <person name="Qiu B.Y."/>
            <person name="Chen P.T."/>
            <person name="Zhang W."/>
            <person name="Slipinski A."/>
            <person name="Escalona H.E."/>
            <person name="Waterhouse R.M."/>
            <person name="Zwick A."/>
            <person name="Pang H."/>
        </authorList>
    </citation>
    <scope>NUCLEOTIDE SEQUENCE [LARGE SCALE GENOMIC DNA]</scope>
    <source>
        <strain evidence="9">SYSU2018</strain>
    </source>
</reference>
<dbReference type="Pfam" id="PF18322">
    <property type="entry name" value="CLIP_1"/>
    <property type="match status" value="1"/>
</dbReference>
<proteinExistence type="inferred from homology"/>
<sequence length="339" mass="37449">MLYSAFLLTIFFYSRTYCETHFSINVESYSNSTETIRDSCTCLPFYQCSEESGEVIVDGSGLLDLRNFKNDVCTGDFDVCCNVSKDALSTTTERALKPQGCGYNNPGSYPWSAALLYQDRNQFSPSYKCGVSIIHNKVVVTAAHCVVEDGLYAIRTGNFIRRVSHSIIHPKFSPASLHNDIAVLIMDKPVDTSLDVSSTICIPPNSISLNDTSCIAMGSVNGRHGNHLMTMIELPIVSREKCNNLLRSTRLGEFYQLHKSFVCAGGKENEDTCGGDGGSPLICPIPGQPGRYHQVGIVSWGIGCGNSNIPGVYVNLPYFRQWIDRVMITYGLDITSYRY</sequence>
<dbReference type="PANTHER" id="PTHR24256">
    <property type="entry name" value="TRYPTASE-RELATED"/>
    <property type="match status" value="1"/>
</dbReference>
<dbReference type="PROSITE" id="PS50240">
    <property type="entry name" value="TRYPSIN_DOM"/>
    <property type="match status" value="1"/>
</dbReference>
<dbReference type="SMART" id="SM00020">
    <property type="entry name" value="Tryp_SPc"/>
    <property type="match status" value="1"/>
</dbReference>
<dbReference type="CDD" id="cd00190">
    <property type="entry name" value="Tryp_SPc"/>
    <property type="match status" value="1"/>
</dbReference>
<dbReference type="AlphaFoldDB" id="A0ABD2MVX2"/>
<evidence type="ECO:0000313" key="9">
    <source>
        <dbReference type="EMBL" id="KAL3270564.1"/>
    </source>
</evidence>
<evidence type="ECO:0000313" key="10">
    <source>
        <dbReference type="Proteomes" id="UP001516400"/>
    </source>
</evidence>
<dbReference type="PROSITE" id="PS00134">
    <property type="entry name" value="TRYPSIN_HIS"/>
    <property type="match status" value="1"/>
</dbReference>
<evidence type="ECO:0000256" key="7">
    <source>
        <dbReference type="SAM" id="SignalP"/>
    </source>
</evidence>
<evidence type="ECO:0000256" key="2">
    <source>
        <dbReference type="ARBA" id="ARBA00022525"/>
    </source>
</evidence>
<comment type="similarity">
    <text evidence="6">Belongs to the peptidase S1 family. CLIP subfamily.</text>
</comment>
<accession>A0ABD2MVX2</accession>
<evidence type="ECO:0000256" key="6">
    <source>
        <dbReference type="ARBA" id="ARBA00024195"/>
    </source>
</evidence>
<dbReference type="EMBL" id="JABFTP020000042">
    <property type="protein sequence ID" value="KAL3270564.1"/>
    <property type="molecule type" value="Genomic_DNA"/>
</dbReference>
<dbReference type="InterPro" id="IPR001314">
    <property type="entry name" value="Peptidase_S1A"/>
</dbReference>
<comment type="subcellular location">
    <subcellularLocation>
        <location evidence="1">Secreted</location>
    </subcellularLocation>
</comment>
<keyword evidence="3 7" id="KW-0732">Signal</keyword>
<feature type="domain" description="Peptidase S1" evidence="8">
    <location>
        <begin position="56"/>
        <end position="328"/>
    </location>
</feature>
<protein>
    <recommendedName>
        <fullName evidence="8">Peptidase S1 domain-containing protein</fullName>
    </recommendedName>
</protein>
<dbReference type="FunFam" id="2.40.10.10:FF:000054">
    <property type="entry name" value="Complement C1r subcomponent"/>
    <property type="match status" value="1"/>
</dbReference>
<organism evidence="9 10">
    <name type="scientific">Cryptolaemus montrouzieri</name>
    <dbReference type="NCBI Taxonomy" id="559131"/>
    <lineage>
        <taxon>Eukaryota</taxon>
        <taxon>Metazoa</taxon>
        <taxon>Ecdysozoa</taxon>
        <taxon>Arthropoda</taxon>
        <taxon>Hexapoda</taxon>
        <taxon>Insecta</taxon>
        <taxon>Pterygota</taxon>
        <taxon>Neoptera</taxon>
        <taxon>Endopterygota</taxon>
        <taxon>Coleoptera</taxon>
        <taxon>Polyphaga</taxon>
        <taxon>Cucujiformia</taxon>
        <taxon>Coccinelloidea</taxon>
        <taxon>Coccinellidae</taxon>
        <taxon>Scymninae</taxon>
        <taxon>Scymnini</taxon>
        <taxon>Cryptolaemus</taxon>
    </lineage>
</organism>
<dbReference type="InterPro" id="IPR009003">
    <property type="entry name" value="Peptidase_S1_PA"/>
</dbReference>
<dbReference type="PRINTS" id="PR00722">
    <property type="entry name" value="CHYMOTRYPSIN"/>
</dbReference>
<feature type="signal peptide" evidence="7">
    <location>
        <begin position="1"/>
        <end position="18"/>
    </location>
</feature>
<dbReference type="InterPro" id="IPR051487">
    <property type="entry name" value="Ser/Thr_Proteases_Immune/Dev"/>
</dbReference>
<dbReference type="SUPFAM" id="SSF50494">
    <property type="entry name" value="Trypsin-like serine proteases"/>
    <property type="match status" value="1"/>
</dbReference>
<dbReference type="GO" id="GO:0005576">
    <property type="term" value="C:extracellular region"/>
    <property type="evidence" value="ECO:0007669"/>
    <property type="project" value="UniProtKB-SubCell"/>
</dbReference>
<name>A0ABD2MVX2_9CUCU</name>
<keyword evidence="4" id="KW-1015">Disulfide bond</keyword>
<evidence type="ECO:0000256" key="5">
    <source>
        <dbReference type="ARBA" id="ARBA00023180"/>
    </source>
</evidence>
<dbReference type="Pfam" id="PF00089">
    <property type="entry name" value="Trypsin"/>
    <property type="match status" value="1"/>
</dbReference>
<dbReference type="InterPro" id="IPR018114">
    <property type="entry name" value="TRYPSIN_HIS"/>
</dbReference>
<evidence type="ECO:0000259" key="8">
    <source>
        <dbReference type="PROSITE" id="PS50240"/>
    </source>
</evidence>